<accession>D1B9H7</accession>
<dbReference type="GO" id="GO:0004534">
    <property type="term" value="F:5'-3' RNA exonuclease activity"/>
    <property type="evidence" value="ECO:0007669"/>
    <property type="project" value="TreeGrafter"/>
</dbReference>
<dbReference type="InterPro" id="IPR003141">
    <property type="entry name" value="Pol/His_phosphatase_N"/>
</dbReference>
<proteinExistence type="predicted"/>
<dbReference type="EMBL" id="CP001818">
    <property type="protein sequence ID" value="ACZ18930.1"/>
    <property type="molecule type" value="Genomic_DNA"/>
</dbReference>
<dbReference type="HOGENOM" id="CLU_097071_0_0_0"/>
<dbReference type="SUPFAM" id="SSF89550">
    <property type="entry name" value="PHP domain-like"/>
    <property type="match status" value="1"/>
</dbReference>
<dbReference type="Proteomes" id="UP000002030">
    <property type="component" value="Chromosome"/>
</dbReference>
<dbReference type="STRING" id="525903.Taci_0694"/>
<dbReference type="InterPro" id="IPR052018">
    <property type="entry name" value="PHP_domain"/>
</dbReference>
<organism evidence="2 3">
    <name type="scientific">Thermanaerovibrio acidaminovorans (strain ATCC 49978 / DSM 6589 / Su883)</name>
    <name type="common">Selenomonas acidaminovorans</name>
    <dbReference type="NCBI Taxonomy" id="525903"/>
    <lineage>
        <taxon>Bacteria</taxon>
        <taxon>Thermotogati</taxon>
        <taxon>Synergistota</taxon>
        <taxon>Synergistia</taxon>
        <taxon>Synergistales</taxon>
        <taxon>Synergistaceae</taxon>
        <taxon>Thermanaerovibrio</taxon>
    </lineage>
</organism>
<protein>
    <submittedName>
        <fullName evidence="2">PHP domain protein</fullName>
    </submittedName>
</protein>
<dbReference type="EnsemblBacteria" id="ACZ18930">
    <property type="protein sequence ID" value="ACZ18930"/>
    <property type="gene ID" value="Taci_0694"/>
</dbReference>
<sequence length="259" mass="28404">MGLRPFKLDLHVHSVLSPCGELEMGLSDIARRAAEVGLDGLALTDHNACANAAGLIEAAQELGLWVIPGCEVQTEEDIHVVCLFPTLGSAMDFQGWTWNLLNPVANDPDVFGYQLVVDKEGNILDQVDTLLVQGIRAGVDQVLLEVRQRGGITILSHVDRPSFSYPAVLGPIPPDLPVDAIEISWRASDQEAERIRRSLPHLPFLRSSDSHCLSHLSAQRCTTFLMGDLSFPELRLALKGQEGRGILAPYRFPSDLEVR</sequence>
<dbReference type="KEGG" id="tai:Taci_0694"/>
<dbReference type="OrthoDB" id="9791620at2"/>
<dbReference type="InterPro" id="IPR004013">
    <property type="entry name" value="PHP_dom"/>
</dbReference>
<evidence type="ECO:0000313" key="2">
    <source>
        <dbReference type="EMBL" id="ACZ18930.1"/>
    </source>
</evidence>
<dbReference type="Pfam" id="PF02811">
    <property type="entry name" value="PHP"/>
    <property type="match status" value="1"/>
</dbReference>
<evidence type="ECO:0000259" key="1">
    <source>
        <dbReference type="SMART" id="SM00481"/>
    </source>
</evidence>
<dbReference type="Gene3D" id="3.20.20.140">
    <property type="entry name" value="Metal-dependent hydrolases"/>
    <property type="match status" value="1"/>
</dbReference>
<dbReference type="AlphaFoldDB" id="D1B9H7"/>
<dbReference type="CDD" id="cd07432">
    <property type="entry name" value="PHP_HisPPase"/>
    <property type="match status" value="1"/>
</dbReference>
<dbReference type="RefSeq" id="WP_012869446.1">
    <property type="nucleotide sequence ID" value="NC_013522.1"/>
</dbReference>
<keyword evidence="3" id="KW-1185">Reference proteome</keyword>
<dbReference type="PANTHER" id="PTHR42924:SF3">
    <property type="entry name" value="POLYMERASE_HISTIDINOL PHOSPHATASE N-TERMINAL DOMAIN-CONTAINING PROTEIN"/>
    <property type="match status" value="1"/>
</dbReference>
<dbReference type="eggNOG" id="COG1379">
    <property type="taxonomic scope" value="Bacteria"/>
</dbReference>
<reference evidence="2 3" key="1">
    <citation type="journal article" date="2009" name="Stand. Genomic Sci.">
        <title>Complete genome sequence of Thermanaerovibrio acidaminovorans type strain (Su883).</title>
        <authorList>
            <person name="Chovatia M."/>
            <person name="Sikorski J."/>
            <person name="Schroder M."/>
            <person name="Lapidus A."/>
            <person name="Nolan M."/>
            <person name="Tice H."/>
            <person name="Glavina Del Rio T."/>
            <person name="Copeland A."/>
            <person name="Cheng J.F."/>
            <person name="Lucas S."/>
            <person name="Chen F."/>
            <person name="Bruce D."/>
            <person name="Goodwin L."/>
            <person name="Pitluck S."/>
            <person name="Ivanova N."/>
            <person name="Mavromatis K."/>
            <person name="Ovchinnikova G."/>
            <person name="Pati A."/>
            <person name="Chen A."/>
            <person name="Palaniappan K."/>
            <person name="Land M."/>
            <person name="Hauser L."/>
            <person name="Chang Y.J."/>
            <person name="Jeffries C.D."/>
            <person name="Chain P."/>
            <person name="Saunders E."/>
            <person name="Detter J.C."/>
            <person name="Brettin T."/>
            <person name="Rohde M."/>
            <person name="Goker M."/>
            <person name="Spring S."/>
            <person name="Bristow J."/>
            <person name="Markowitz V."/>
            <person name="Hugenholtz P."/>
            <person name="Kyrpides N.C."/>
            <person name="Klenk H.P."/>
            <person name="Eisen J.A."/>
        </authorList>
    </citation>
    <scope>NUCLEOTIDE SEQUENCE [LARGE SCALE GENOMIC DNA]</scope>
    <source>
        <strain evidence="3">ATCC 49978 / DSM 6589 / Su883</strain>
    </source>
</reference>
<name>D1B9H7_THEAS</name>
<dbReference type="InterPro" id="IPR016195">
    <property type="entry name" value="Pol/histidinol_Pase-like"/>
</dbReference>
<evidence type="ECO:0000313" key="3">
    <source>
        <dbReference type="Proteomes" id="UP000002030"/>
    </source>
</evidence>
<dbReference type="PANTHER" id="PTHR42924">
    <property type="entry name" value="EXONUCLEASE"/>
    <property type="match status" value="1"/>
</dbReference>
<dbReference type="SMART" id="SM00481">
    <property type="entry name" value="POLIIIAc"/>
    <property type="match status" value="1"/>
</dbReference>
<dbReference type="GO" id="GO:0035312">
    <property type="term" value="F:5'-3' DNA exonuclease activity"/>
    <property type="evidence" value="ECO:0007669"/>
    <property type="project" value="TreeGrafter"/>
</dbReference>
<gene>
    <name evidence="2" type="ordered locus">Taci_0694</name>
</gene>
<feature type="domain" description="Polymerase/histidinol phosphatase N-terminal" evidence="1">
    <location>
        <begin position="8"/>
        <end position="76"/>
    </location>
</feature>